<feature type="region of interest" description="Disordered" evidence="11">
    <location>
        <begin position="1"/>
        <end position="25"/>
    </location>
</feature>
<evidence type="ECO:0000256" key="4">
    <source>
        <dbReference type="ARBA" id="ARBA00012085"/>
    </source>
</evidence>
<evidence type="ECO:0000256" key="1">
    <source>
        <dbReference type="ARBA" id="ARBA00001933"/>
    </source>
</evidence>
<reference evidence="12" key="2">
    <citation type="submission" date="2024-02" db="EMBL/GenBank/DDBJ databases">
        <title>Comparative genomics of Cryptococcus and Kwoniella reveals pathogenesis evolution and contrasting modes of karyotype evolution via chromosome fusion or intercentromeric recombination.</title>
        <authorList>
            <person name="Coelho M.A."/>
            <person name="David-Palma M."/>
            <person name="Shea T."/>
            <person name="Bowers K."/>
            <person name="McGinley-Smith S."/>
            <person name="Mohammad A.W."/>
            <person name="Gnirke A."/>
            <person name="Yurkov A.M."/>
            <person name="Nowrousian M."/>
            <person name="Sun S."/>
            <person name="Cuomo C.A."/>
            <person name="Heitman J."/>
        </authorList>
    </citation>
    <scope>NUCLEOTIDE SEQUENCE</scope>
    <source>
        <strain evidence="12">CBS 10117</strain>
    </source>
</reference>
<comment type="cofactor">
    <cofactor evidence="1 9">
        <name>pyridoxal 5'-phosphate</name>
        <dbReference type="ChEBI" id="CHEBI:597326"/>
    </cofactor>
</comment>
<evidence type="ECO:0000256" key="8">
    <source>
        <dbReference type="PIRSR" id="PIRSR001434-2"/>
    </source>
</evidence>
<keyword evidence="5 8" id="KW-0663">Pyridoxal phosphate</keyword>
<keyword evidence="13" id="KW-1185">Reference proteome</keyword>
<evidence type="ECO:0000256" key="11">
    <source>
        <dbReference type="SAM" id="MobiDB-lite"/>
    </source>
</evidence>
<dbReference type="InterPro" id="IPR000277">
    <property type="entry name" value="Cys/Met-Metab_PyrdxlP-dep_enz"/>
</dbReference>
<sequence>MSRHDHFSTRSIHVGSEPDPSTGAVVPSLSVATTFRQEGVNKPLRGFDYSRSSNPTRSDLESVLTSLETCPSATVANDARHDASGGDSLVFASGSAATAAVAHWITLSKEEGGAGGKDGKGHGGHILAVNDVYGGTARYLSRASGPTGLEVTYLNMEKAGEKGIREAIRPDTKLIWLELPTNPLLLVPPVRLISDIVHSLPSETRPLILVDSTFLSPYYFTPLIPTNGEHPLADITMSSLSKYSSGHSDIILGSLTISPTTNKLRPELLKGLRFLQNAMGASPSPRDCHLMIRSIKTLSVRMIKHGLNALRVASWLSTETDLVEGVRYPGLKTDDAFAYVQDLISRNAKKELSFLGWKFPFKDDTPLENVDERRLEYTRTLGIPFGGMITFAIKDASAEQTERFCTELRIAILAESLGGVESLVEVPYGMTHAHLPQETLKELRITPNLIRLSVGIEDYEDLVEDLEQALETAMGKGEKGNGAANGKT</sequence>
<keyword evidence="6" id="KW-0198">Cysteine biosynthesis</keyword>
<dbReference type="Gene3D" id="3.40.640.10">
    <property type="entry name" value="Type I PLP-dependent aspartate aminotransferase-like (Major domain)"/>
    <property type="match status" value="1"/>
</dbReference>
<feature type="modified residue" description="N6-(pyridoxal phosphate)lysine" evidence="8">
    <location>
        <position position="242"/>
    </location>
</feature>
<reference evidence="12" key="1">
    <citation type="submission" date="2013-07" db="EMBL/GenBank/DDBJ databases">
        <authorList>
            <consortium name="The Broad Institute Genome Sequencing Platform"/>
            <person name="Cuomo C."/>
            <person name="Litvintseva A."/>
            <person name="Chen Y."/>
            <person name="Heitman J."/>
            <person name="Sun S."/>
            <person name="Springer D."/>
            <person name="Dromer F."/>
            <person name="Young S.K."/>
            <person name="Zeng Q."/>
            <person name="Gargeya S."/>
            <person name="Fitzgerald M."/>
            <person name="Abouelleil A."/>
            <person name="Alvarado L."/>
            <person name="Berlin A.M."/>
            <person name="Chapman S.B."/>
            <person name="Dewar J."/>
            <person name="Goldberg J."/>
            <person name="Griggs A."/>
            <person name="Gujja S."/>
            <person name="Hansen M."/>
            <person name="Howarth C."/>
            <person name="Imamovic A."/>
            <person name="Larimer J."/>
            <person name="McCowan C."/>
            <person name="Murphy C."/>
            <person name="Pearson M."/>
            <person name="Priest M."/>
            <person name="Roberts A."/>
            <person name="Saif S."/>
            <person name="Shea T."/>
            <person name="Sykes S."/>
            <person name="Wortman J."/>
            <person name="Nusbaum C."/>
            <person name="Birren B."/>
        </authorList>
    </citation>
    <scope>NUCLEOTIDE SEQUENCE</scope>
    <source>
        <strain evidence="12">CBS 10117</strain>
    </source>
</reference>
<name>A0AAJ8KS26_9TREE</name>
<dbReference type="PIRSF" id="PIRSF001434">
    <property type="entry name" value="CGS"/>
    <property type="match status" value="1"/>
</dbReference>
<dbReference type="GO" id="GO:0019346">
    <property type="term" value="P:transsulfuration"/>
    <property type="evidence" value="ECO:0007669"/>
    <property type="project" value="InterPro"/>
</dbReference>
<evidence type="ECO:0000256" key="2">
    <source>
        <dbReference type="ARBA" id="ARBA00005038"/>
    </source>
</evidence>
<dbReference type="GeneID" id="28968812"/>
<keyword evidence="6" id="KW-0028">Amino-acid biosynthesis</keyword>
<comment type="similarity">
    <text evidence="3 9">Belongs to the trans-sulfuration enzymes family.</text>
</comment>
<evidence type="ECO:0000256" key="9">
    <source>
        <dbReference type="RuleBase" id="RU362118"/>
    </source>
</evidence>
<dbReference type="AlphaFoldDB" id="A0AAJ8KS26"/>
<dbReference type="SUPFAM" id="SSF53383">
    <property type="entry name" value="PLP-dependent transferases"/>
    <property type="match status" value="1"/>
</dbReference>
<dbReference type="PANTHER" id="PTHR11808">
    <property type="entry name" value="TRANS-SULFURATION ENZYME FAMILY MEMBER"/>
    <property type="match status" value="1"/>
</dbReference>
<dbReference type="PANTHER" id="PTHR11808:SF15">
    <property type="entry name" value="CYSTATHIONINE GAMMA-LYASE"/>
    <property type="match status" value="1"/>
</dbReference>
<evidence type="ECO:0000256" key="5">
    <source>
        <dbReference type="ARBA" id="ARBA00022898"/>
    </source>
</evidence>
<keyword evidence="10" id="KW-0175">Coiled coil</keyword>
<proteinExistence type="inferred from homology"/>
<dbReference type="EC" id="4.4.1.1" evidence="4"/>
<gene>
    <name evidence="12" type="ORF">I303_105446</name>
</gene>
<accession>A0AAJ8KS26</accession>
<dbReference type="GO" id="GO:0030170">
    <property type="term" value="F:pyridoxal phosphate binding"/>
    <property type="evidence" value="ECO:0007669"/>
    <property type="project" value="InterPro"/>
</dbReference>
<evidence type="ECO:0000256" key="10">
    <source>
        <dbReference type="SAM" id="Coils"/>
    </source>
</evidence>
<dbReference type="Gene3D" id="3.90.1150.10">
    <property type="entry name" value="Aspartate Aminotransferase, domain 1"/>
    <property type="match status" value="1"/>
</dbReference>
<evidence type="ECO:0000313" key="13">
    <source>
        <dbReference type="Proteomes" id="UP000078595"/>
    </source>
</evidence>
<dbReference type="EMBL" id="CP144535">
    <property type="protein sequence ID" value="WWC62848.1"/>
    <property type="molecule type" value="Genomic_DNA"/>
</dbReference>
<dbReference type="GO" id="GO:0005737">
    <property type="term" value="C:cytoplasm"/>
    <property type="evidence" value="ECO:0007669"/>
    <property type="project" value="TreeGrafter"/>
</dbReference>
<dbReference type="GO" id="GO:0019343">
    <property type="term" value="P:cysteine biosynthetic process via cystathionine"/>
    <property type="evidence" value="ECO:0007669"/>
    <property type="project" value="TreeGrafter"/>
</dbReference>
<dbReference type="KEGG" id="kdj:28968812"/>
<dbReference type="InterPro" id="IPR015421">
    <property type="entry name" value="PyrdxlP-dep_Trfase_major"/>
</dbReference>
<comment type="pathway">
    <text evidence="2">Amino-acid biosynthesis; L-cysteine biosynthesis; L-cysteine from L-homocysteine and L-serine: step 2/2.</text>
</comment>
<organism evidence="12 13">
    <name type="scientific">Kwoniella dejecticola CBS 10117</name>
    <dbReference type="NCBI Taxonomy" id="1296121"/>
    <lineage>
        <taxon>Eukaryota</taxon>
        <taxon>Fungi</taxon>
        <taxon>Dikarya</taxon>
        <taxon>Basidiomycota</taxon>
        <taxon>Agaricomycotina</taxon>
        <taxon>Tremellomycetes</taxon>
        <taxon>Tremellales</taxon>
        <taxon>Cryptococcaceae</taxon>
        <taxon>Kwoniella</taxon>
    </lineage>
</organism>
<dbReference type="GO" id="GO:0004123">
    <property type="term" value="F:cystathionine gamma-lyase activity"/>
    <property type="evidence" value="ECO:0007669"/>
    <property type="project" value="TreeGrafter"/>
</dbReference>
<dbReference type="Pfam" id="PF01053">
    <property type="entry name" value="Cys_Met_Meta_PP"/>
    <property type="match status" value="2"/>
</dbReference>
<dbReference type="RefSeq" id="XP_065825247.1">
    <property type="nucleotide sequence ID" value="XM_065969175.1"/>
</dbReference>
<dbReference type="InterPro" id="IPR015424">
    <property type="entry name" value="PyrdxlP-dep_Trfase"/>
</dbReference>
<feature type="coiled-coil region" evidence="10">
    <location>
        <begin position="449"/>
        <end position="476"/>
    </location>
</feature>
<dbReference type="InterPro" id="IPR015422">
    <property type="entry name" value="PyrdxlP-dep_Trfase_small"/>
</dbReference>
<evidence type="ECO:0000256" key="3">
    <source>
        <dbReference type="ARBA" id="ARBA00009077"/>
    </source>
</evidence>
<evidence type="ECO:0000313" key="12">
    <source>
        <dbReference type="EMBL" id="WWC62848.1"/>
    </source>
</evidence>
<evidence type="ECO:0000256" key="7">
    <source>
        <dbReference type="ARBA" id="ARBA00029853"/>
    </source>
</evidence>
<evidence type="ECO:0000256" key="6">
    <source>
        <dbReference type="ARBA" id="ARBA00023192"/>
    </source>
</evidence>
<protein>
    <recommendedName>
        <fullName evidence="4">cystathionine gamma-lyase</fullName>
        <ecNumber evidence="4">4.4.1.1</ecNumber>
    </recommendedName>
    <alternativeName>
        <fullName evidence="7">Gamma-cystathionase</fullName>
    </alternativeName>
</protein>
<dbReference type="Proteomes" id="UP000078595">
    <property type="component" value="Chromosome 6"/>
</dbReference>